<dbReference type="SMART" id="SM00342">
    <property type="entry name" value="HTH_ARAC"/>
    <property type="match status" value="1"/>
</dbReference>
<dbReference type="PANTHER" id="PTHR43280">
    <property type="entry name" value="ARAC-FAMILY TRANSCRIPTIONAL REGULATOR"/>
    <property type="match status" value="1"/>
</dbReference>
<dbReference type="Gene3D" id="1.10.10.60">
    <property type="entry name" value="Homeodomain-like"/>
    <property type="match status" value="2"/>
</dbReference>
<dbReference type="EMBL" id="JBHILM010000003">
    <property type="protein sequence ID" value="MFB5680153.1"/>
    <property type="molecule type" value="Genomic_DNA"/>
</dbReference>
<feature type="domain" description="HTH araC/xylS-type" evidence="4">
    <location>
        <begin position="208"/>
        <end position="306"/>
    </location>
</feature>
<dbReference type="InterPro" id="IPR018060">
    <property type="entry name" value="HTH_AraC"/>
</dbReference>
<dbReference type="PANTHER" id="PTHR43280:SF34">
    <property type="entry name" value="ARAC-FAMILY TRANSCRIPTIONAL REGULATOR"/>
    <property type="match status" value="1"/>
</dbReference>
<evidence type="ECO:0000259" key="4">
    <source>
        <dbReference type="PROSITE" id="PS01124"/>
    </source>
</evidence>
<dbReference type="Pfam" id="PF12833">
    <property type="entry name" value="HTH_18"/>
    <property type="match status" value="1"/>
</dbReference>
<keyword evidence="2" id="KW-0238">DNA-binding</keyword>
<gene>
    <name evidence="5" type="ORF">ACE3NQ_04360</name>
</gene>
<proteinExistence type="predicted"/>
<keyword evidence="3" id="KW-0804">Transcription</keyword>
<protein>
    <submittedName>
        <fullName evidence="5">Helix-turn-helix domain-containing protein</fullName>
    </submittedName>
</protein>
<dbReference type="InterPro" id="IPR018062">
    <property type="entry name" value="HTH_AraC-typ_CS"/>
</dbReference>
<dbReference type="PROSITE" id="PS01124">
    <property type="entry name" value="HTH_ARAC_FAMILY_2"/>
    <property type="match status" value="1"/>
</dbReference>
<evidence type="ECO:0000256" key="2">
    <source>
        <dbReference type="ARBA" id="ARBA00023125"/>
    </source>
</evidence>
<evidence type="ECO:0000256" key="3">
    <source>
        <dbReference type="ARBA" id="ARBA00023163"/>
    </source>
</evidence>
<keyword evidence="6" id="KW-1185">Reference proteome</keyword>
<dbReference type="Gene3D" id="2.60.120.10">
    <property type="entry name" value="Jelly Rolls"/>
    <property type="match status" value="1"/>
</dbReference>
<name>A0ABV5B3A0_9BACL</name>
<comment type="caution">
    <text evidence="5">The sequence shown here is derived from an EMBL/GenBank/DDBJ whole genome shotgun (WGS) entry which is preliminary data.</text>
</comment>
<organism evidence="5 6">
    <name type="scientific">Paenibacillus terreus</name>
    <dbReference type="NCBI Taxonomy" id="1387834"/>
    <lineage>
        <taxon>Bacteria</taxon>
        <taxon>Bacillati</taxon>
        <taxon>Bacillota</taxon>
        <taxon>Bacilli</taxon>
        <taxon>Bacillales</taxon>
        <taxon>Paenibacillaceae</taxon>
        <taxon>Paenibacillus</taxon>
    </lineage>
</organism>
<dbReference type="InterPro" id="IPR009057">
    <property type="entry name" value="Homeodomain-like_sf"/>
</dbReference>
<keyword evidence="1" id="KW-0805">Transcription regulation</keyword>
<evidence type="ECO:0000313" key="6">
    <source>
        <dbReference type="Proteomes" id="UP001580407"/>
    </source>
</evidence>
<dbReference type="InterPro" id="IPR020449">
    <property type="entry name" value="Tscrpt_reg_AraC-type_HTH"/>
</dbReference>
<accession>A0ABV5B3A0</accession>
<dbReference type="SUPFAM" id="SSF46689">
    <property type="entry name" value="Homeodomain-like"/>
    <property type="match status" value="2"/>
</dbReference>
<dbReference type="SUPFAM" id="SSF51215">
    <property type="entry name" value="Regulatory protein AraC"/>
    <property type="match status" value="1"/>
</dbReference>
<evidence type="ECO:0000313" key="5">
    <source>
        <dbReference type="EMBL" id="MFB5680153.1"/>
    </source>
</evidence>
<dbReference type="InterPro" id="IPR003313">
    <property type="entry name" value="AraC-bd"/>
</dbReference>
<dbReference type="InterPro" id="IPR037923">
    <property type="entry name" value="HTH-like"/>
</dbReference>
<dbReference type="RefSeq" id="WP_375523969.1">
    <property type="nucleotide sequence ID" value="NZ_JBHILM010000003.1"/>
</dbReference>
<dbReference type="Proteomes" id="UP001580407">
    <property type="component" value="Unassembled WGS sequence"/>
</dbReference>
<dbReference type="Pfam" id="PF02311">
    <property type="entry name" value="AraC_binding"/>
    <property type="match status" value="1"/>
</dbReference>
<evidence type="ECO:0000256" key="1">
    <source>
        <dbReference type="ARBA" id="ARBA00023015"/>
    </source>
</evidence>
<reference evidence="5 6" key="1">
    <citation type="submission" date="2024-09" db="EMBL/GenBank/DDBJ databases">
        <authorList>
            <person name="Ruan L."/>
        </authorList>
    </citation>
    <scope>NUCLEOTIDE SEQUENCE [LARGE SCALE GENOMIC DNA]</scope>
    <source>
        <strain evidence="5 6">D33</strain>
    </source>
</reference>
<dbReference type="PROSITE" id="PS00041">
    <property type="entry name" value="HTH_ARAC_FAMILY_1"/>
    <property type="match status" value="1"/>
</dbReference>
<dbReference type="InterPro" id="IPR014710">
    <property type="entry name" value="RmlC-like_jellyroll"/>
</dbReference>
<dbReference type="PRINTS" id="PR00032">
    <property type="entry name" value="HTHARAC"/>
</dbReference>
<sequence length="319" mass="36776">MKKHPDDGSTASNGAFVTRDLKEKLQHGNKHFRVGVYKTHVPGFRNLVLYSHWNEELEFLFMDKGSAQFYVGQEKIILNSGDVLIIPPNMLHSASRVDEGEIVFYAVLVHYNFLSSFENDLIQNKYVSSLFLQRRQYPLVMKKDSDTQSGLLPILREITQVYFDKPAGYELKIKAMLFEILFRMEGCVTDTELVPGRALGNHNSLLAIRFLSYIKENYSHRISLNDMAKQVNMNPSYFCRFVKKHFDLTPLELLNQHRLLEAVNLLETSDKKIVEISNLTGFSNVNRFTETFKKVYGCTPTQYRSTILDCSCKYLGGTR</sequence>